<dbReference type="STRING" id="448.Lery_1210"/>
<dbReference type="OrthoDB" id="9807580at2"/>
<evidence type="ECO:0000313" key="3">
    <source>
        <dbReference type="Proteomes" id="UP000054773"/>
    </source>
</evidence>
<dbReference type="Pfam" id="PF00494">
    <property type="entry name" value="SQS_PSY"/>
    <property type="match status" value="1"/>
</dbReference>
<organism evidence="2 3">
    <name type="scientific">Legionella erythra</name>
    <dbReference type="NCBI Taxonomy" id="448"/>
    <lineage>
        <taxon>Bacteria</taxon>
        <taxon>Pseudomonadati</taxon>
        <taxon>Pseudomonadota</taxon>
        <taxon>Gammaproteobacteria</taxon>
        <taxon>Legionellales</taxon>
        <taxon>Legionellaceae</taxon>
        <taxon>Legionella</taxon>
    </lineage>
</organism>
<reference evidence="2 3" key="1">
    <citation type="submission" date="2015-11" db="EMBL/GenBank/DDBJ databases">
        <title>Genomic analysis of 38 Legionella species identifies large and diverse effector repertoires.</title>
        <authorList>
            <person name="Burstein D."/>
            <person name="Amaro F."/>
            <person name="Zusman T."/>
            <person name="Lifshitz Z."/>
            <person name="Cohen O."/>
            <person name="Gilbert J.A."/>
            <person name="Pupko T."/>
            <person name="Shuman H.A."/>
            <person name="Segal G."/>
        </authorList>
    </citation>
    <scope>NUCLEOTIDE SEQUENCE [LARGE SCALE GENOMIC DNA]</scope>
    <source>
        <strain evidence="2 3">SE-32A-C8</strain>
    </source>
</reference>
<dbReference type="PATRIC" id="fig|448.7.peg.1265"/>
<dbReference type="InterPro" id="IPR008949">
    <property type="entry name" value="Isoprenoid_synthase_dom_sf"/>
</dbReference>
<dbReference type="InterPro" id="IPR019845">
    <property type="entry name" value="Squalene/phytoene_synthase_CS"/>
</dbReference>
<dbReference type="EMBL" id="LNYA01000023">
    <property type="protein sequence ID" value="KTC98156.1"/>
    <property type="molecule type" value="Genomic_DNA"/>
</dbReference>
<sequence>MNNQIIIRNEAFLLEESKSFSIPIMRLKPPLKSPVLCQYNLNKLLDIIEDANDLSIQDKCDYMDALVFGLSQRQTDEVLLKTLLELPSDETKKFYHYPWVIKLFNGLDEHEKALCLHYCGIMKTGMKKYLGTTIVDMADMDDYCYYSAGVVGEFLTGLLFYAYQLSERDFKELPALSRHVGLLLQKTNNLRDYYEDTYILKKSRWPQSVTDSHSPLQSLNILCKDALVNDALPAIRYLEVLPHSDRPFENFVRFVLYLSINHVLRMINNPDVLTAEKLKLPSSYIFSLYKQASRKSRADCARELYLSCQQGIAAFSTLNL</sequence>
<dbReference type="GO" id="GO:0051996">
    <property type="term" value="F:squalene synthase [NAD(P)H] activity"/>
    <property type="evidence" value="ECO:0007669"/>
    <property type="project" value="InterPro"/>
</dbReference>
<dbReference type="GO" id="GO:0045338">
    <property type="term" value="P:farnesyl diphosphate metabolic process"/>
    <property type="evidence" value="ECO:0007669"/>
    <property type="project" value="InterPro"/>
</dbReference>
<evidence type="ECO:0000313" key="2">
    <source>
        <dbReference type="EMBL" id="KTC98156.1"/>
    </source>
</evidence>
<dbReference type="SUPFAM" id="SSF48576">
    <property type="entry name" value="Terpenoid synthases"/>
    <property type="match status" value="1"/>
</dbReference>
<dbReference type="InterPro" id="IPR002060">
    <property type="entry name" value="Squ/phyt_synthse"/>
</dbReference>
<dbReference type="PANTHER" id="PTHR11626:SF2">
    <property type="entry name" value="SQUALENE SYNTHASE"/>
    <property type="match status" value="1"/>
</dbReference>
<accession>A0A0W0TRM4</accession>
<dbReference type="InterPro" id="IPR044844">
    <property type="entry name" value="Trans_IPPS_euk-type"/>
</dbReference>
<name>A0A0W0TRM4_LEGER</name>
<keyword evidence="3" id="KW-1185">Reference proteome</keyword>
<dbReference type="PANTHER" id="PTHR11626">
    <property type="entry name" value="FARNESYL-DIPHOSPHATE FARNESYLTRANSFERASE"/>
    <property type="match status" value="1"/>
</dbReference>
<proteinExistence type="predicted"/>
<dbReference type="Gene3D" id="1.10.600.10">
    <property type="entry name" value="Farnesyl Diphosphate Synthase"/>
    <property type="match status" value="1"/>
</dbReference>
<gene>
    <name evidence="2" type="ORF">Lery_1210</name>
</gene>
<keyword evidence="1" id="KW-0808">Transferase</keyword>
<evidence type="ECO:0000256" key="1">
    <source>
        <dbReference type="ARBA" id="ARBA00022679"/>
    </source>
</evidence>
<dbReference type="PROSITE" id="PS01044">
    <property type="entry name" value="SQUALEN_PHYTOEN_SYN_1"/>
    <property type="match status" value="1"/>
</dbReference>
<protein>
    <submittedName>
        <fullName evidence="2">Squalene and phytoene synthase</fullName>
    </submittedName>
</protein>
<dbReference type="AlphaFoldDB" id="A0A0W0TRM4"/>
<comment type="caution">
    <text evidence="2">The sequence shown here is derived from an EMBL/GenBank/DDBJ whole genome shotgun (WGS) entry which is preliminary data.</text>
</comment>
<dbReference type="RefSeq" id="WP_058526359.1">
    <property type="nucleotide sequence ID" value="NZ_CAAAHY010000002.1"/>
</dbReference>
<dbReference type="Proteomes" id="UP000054773">
    <property type="component" value="Unassembled WGS sequence"/>
</dbReference>